<feature type="binding site" evidence="8">
    <location>
        <position position="13"/>
    </location>
    <ligand>
        <name>substrate</name>
    </ligand>
</feature>
<comment type="similarity">
    <text evidence="2 8">Belongs to the diaminopimelate epimerase family.</text>
</comment>
<dbReference type="Pfam" id="PF01678">
    <property type="entry name" value="DAP_epimerase"/>
    <property type="match status" value="2"/>
</dbReference>
<dbReference type="InterPro" id="IPR001653">
    <property type="entry name" value="DAP_epimerase_DapF"/>
</dbReference>
<reference evidence="11" key="1">
    <citation type="submission" date="2017-09" db="EMBL/GenBank/DDBJ databases">
        <title>Depth-based differentiation of microbial function through sediment-hosted aquifers and enrichment of novel symbionts in the deep terrestrial subsurface.</title>
        <authorList>
            <person name="Probst A.J."/>
            <person name="Ladd B."/>
            <person name="Jarett J.K."/>
            <person name="Geller-Mcgrath D.E."/>
            <person name="Sieber C.M.K."/>
            <person name="Emerson J.B."/>
            <person name="Anantharaman K."/>
            <person name="Thomas B.C."/>
            <person name="Malmstrom R."/>
            <person name="Stieglmeier M."/>
            <person name="Klingl A."/>
            <person name="Woyke T."/>
            <person name="Ryan C.M."/>
            <person name="Banfield J.F."/>
        </authorList>
    </citation>
    <scope>NUCLEOTIDE SEQUENCE [LARGE SCALE GENOMIC DNA]</scope>
</reference>
<evidence type="ECO:0000256" key="7">
    <source>
        <dbReference type="ARBA" id="ARBA00051712"/>
    </source>
</evidence>
<comment type="catalytic activity">
    <reaction evidence="7 8">
        <text>(2S,6S)-2,6-diaminopimelate = meso-2,6-diaminopimelate</text>
        <dbReference type="Rhea" id="RHEA:15393"/>
        <dbReference type="ChEBI" id="CHEBI:57609"/>
        <dbReference type="ChEBI" id="CHEBI:57791"/>
        <dbReference type="EC" id="5.1.1.7"/>
    </reaction>
</comment>
<evidence type="ECO:0000256" key="9">
    <source>
        <dbReference type="PROSITE-ProRule" id="PRU10125"/>
    </source>
</evidence>
<proteinExistence type="inferred from homology"/>
<feature type="binding site" evidence="8">
    <location>
        <begin position="77"/>
        <end position="78"/>
    </location>
    <ligand>
        <name>substrate</name>
    </ligand>
</feature>
<evidence type="ECO:0000313" key="10">
    <source>
        <dbReference type="EMBL" id="PIZ41275.1"/>
    </source>
</evidence>
<accession>A0A2M7T9J6</accession>
<dbReference type="AlphaFoldDB" id="A0A2M7T9J6"/>
<feature type="binding site" evidence="8">
    <location>
        <begin position="226"/>
        <end position="227"/>
    </location>
    <ligand>
        <name>substrate</name>
    </ligand>
</feature>
<organism evidence="10 11">
    <name type="scientific">Candidatus Aquicultor secundus</name>
    <dbReference type="NCBI Taxonomy" id="1973895"/>
    <lineage>
        <taxon>Bacteria</taxon>
        <taxon>Bacillati</taxon>
        <taxon>Actinomycetota</taxon>
        <taxon>Candidatus Aquicultoria</taxon>
        <taxon>Candidatus Aquicultorales</taxon>
        <taxon>Candidatus Aquicultoraceae</taxon>
        <taxon>Candidatus Aquicultor</taxon>
    </lineage>
</organism>
<keyword evidence="4 8" id="KW-0028">Amino-acid biosynthesis</keyword>
<dbReference type="Proteomes" id="UP000230956">
    <property type="component" value="Unassembled WGS sequence"/>
</dbReference>
<protein>
    <recommendedName>
        <fullName evidence="3 8">Diaminopimelate epimerase</fullName>
        <shortName evidence="8">DAP epimerase</shortName>
        <ecNumber evidence="3 8">5.1.1.7</ecNumber>
    </recommendedName>
    <alternativeName>
        <fullName evidence="8">PLP-independent amino acid racemase</fullName>
    </alternativeName>
</protein>
<dbReference type="Gene3D" id="3.10.310.10">
    <property type="entry name" value="Diaminopimelate Epimerase, Chain A, domain 1"/>
    <property type="match status" value="2"/>
</dbReference>
<comment type="function">
    <text evidence="8">Catalyzes the stereoinversion of LL-2,6-diaminopimelate (L,L-DAP) to meso-diaminopimelate (meso-DAP), a precursor of L-lysine and an essential component of the bacterial peptidoglycan.</text>
</comment>
<dbReference type="InterPro" id="IPR018510">
    <property type="entry name" value="DAP_epimerase_AS"/>
</dbReference>
<comment type="subunit">
    <text evidence="8">Homodimer.</text>
</comment>
<evidence type="ECO:0000256" key="6">
    <source>
        <dbReference type="ARBA" id="ARBA00023235"/>
    </source>
</evidence>
<comment type="pathway">
    <text evidence="1 8">Amino-acid biosynthesis; L-lysine biosynthesis via DAP pathway; DL-2,6-diaminopimelate from LL-2,6-diaminopimelate: step 1/1.</text>
</comment>
<keyword evidence="8" id="KW-0963">Cytoplasm</keyword>
<gene>
    <name evidence="8" type="primary">dapF</name>
    <name evidence="10" type="ORF">COY37_02600</name>
</gene>
<evidence type="ECO:0000256" key="8">
    <source>
        <dbReference type="HAMAP-Rule" id="MF_00197"/>
    </source>
</evidence>
<dbReference type="PANTHER" id="PTHR31689">
    <property type="entry name" value="DIAMINOPIMELATE EPIMERASE, CHLOROPLASTIC"/>
    <property type="match status" value="1"/>
</dbReference>
<dbReference type="PROSITE" id="PS01326">
    <property type="entry name" value="DAP_EPIMERASE"/>
    <property type="match status" value="1"/>
</dbReference>
<feature type="binding site" evidence="8">
    <location>
        <position position="165"/>
    </location>
    <ligand>
        <name>substrate</name>
    </ligand>
</feature>
<evidence type="ECO:0000256" key="1">
    <source>
        <dbReference type="ARBA" id="ARBA00005196"/>
    </source>
</evidence>
<comment type="subcellular location">
    <subcellularLocation>
        <location evidence="8">Cytoplasm</location>
    </subcellularLocation>
</comment>
<comment type="caution">
    <text evidence="10">The sequence shown here is derived from an EMBL/GenBank/DDBJ whole genome shotgun (WGS) entry which is preliminary data.</text>
</comment>
<dbReference type="HAMAP" id="MF_00197">
    <property type="entry name" value="DAP_epimerase"/>
    <property type="match status" value="1"/>
</dbReference>
<evidence type="ECO:0000313" key="11">
    <source>
        <dbReference type="Proteomes" id="UP000230956"/>
    </source>
</evidence>
<evidence type="ECO:0000256" key="4">
    <source>
        <dbReference type="ARBA" id="ARBA00022605"/>
    </source>
</evidence>
<feature type="site" description="Could be important to modulate the pK values of the two catalytic cysteine residues" evidence="8">
    <location>
        <position position="167"/>
    </location>
</feature>
<name>A0A2M7T9J6_9ACTN</name>
<feature type="binding site" evidence="8">
    <location>
        <position position="67"/>
    </location>
    <ligand>
        <name>substrate</name>
    </ligand>
</feature>
<keyword evidence="6 8" id="KW-0413">Isomerase</keyword>
<feature type="active site" evidence="9">
    <location>
        <position position="76"/>
    </location>
</feature>
<dbReference type="GO" id="GO:0009089">
    <property type="term" value="P:lysine biosynthetic process via diaminopimelate"/>
    <property type="evidence" value="ECO:0007669"/>
    <property type="project" value="UniProtKB-UniRule"/>
</dbReference>
<feature type="active site" description="Proton donor" evidence="8">
    <location>
        <position position="76"/>
    </location>
</feature>
<comment type="caution">
    <text evidence="8">Lacks conserved residue(s) required for the propagation of feature annotation.</text>
</comment>
<keyword evidence="5 8" id="KW-0457">Lysine biosynthesis</keyword>
<dbReference type="SUPFAM" id="SSF54506">
    <property type="entry name" value="Diaminopimelate epimerase-like"/>
    <property type="match status" value="2"/>
</dbReference>
<dbReference type="UniPathway" id="UPA00034">
    <property type="reaction ID" value="UER00025"/>
</dbReference>
<dbReference type="GO" id="GO:0008837">
    <property type="term" value="F:diaminopimelate epimerase activity"/>
    <property type="evidence" value="ECO:0007669"/>
    <property type="project" value="UniProtKB-UniRule"/>
</dbReference>
<feature type="binding site" evidence="8">
    <location>
        <begin position="216"/>
        <end position="217"/>
    </location>
    <ligand>
        <name>substrate</name>
    </ligand>
</feature>
<feature type="site" description="Could be important to modulate the pK values of the two catalytic cysteine residues" evidence="8">
    <location>
        <position position="216"/>
    </location>
</feature>
<feature type="active site" description="Proton acceptor" evidence="8">
    <location>
        <position position="225"/>
    </location>
</feature>
<evidence type="ECO:0000256" key="3">
    <source>
        <dbReference type="ARBA" id="ARBA00013080"/>
    </source>
</evidence>
<feature type="binding site" evidence="8">
    <location>
        <position position="198"/>
    </location>
    <ligand>
        <name>substrate</name>
    </ligand>
</feature>
<sequence>MQLNFAKYEGIGNDFIIINNMDNSIYLTQEQIARLCNRNFGIGSDGLIFARRSDAAHLADFLMDFYNSDGTIAEMCGNGIRCYAKYLFDEGITDKRTIAIETRAGIKSIELVFNNGKVTGASVDMGEPVLESRKVPVSANSETFIDRPLSVEGVEFHATCVSMGNPHCVTFVDDVNTAPVDTLGPKVETSEHFPNKTNVEFVHVVGRDEIDARVWERGGGETLACGTGACATLIACALNDKTGRSATVHLPGGDLGVTWKEDNHIILEGPATRVFTGTIDII</sequence>
<dbReference type="EC" id="5.1.1.7" evidence="3 8"/>
<dbReference type="NCBIfam" id="TIGR00652">
    <property type="entry name" value="DapF"/>
    <property type="match status" value="1"/>
</dbReference>
<dbReference type="PANTHER" id="PTHR31689:SF0">
    <property type="entry name" value="DIAMINOPIMELATE EPIMERASE"/>
    <property type="match status" value="1"/>
</dbReference>
<dbReference type="RefSeq" id="WP_286677951.1">
    <property type="nucleotide sequence ID" value="NZ_MNXI01000047.1"/>
</dbReference>
<evidence type="ECO:0000256" key="5">
    <source>
        <dbReference type="ARBA" id="ARBA00023154"/>
    </source>
</evidence>
<evidence type="ECO:0000256" key="2">
    <source>
        <dbReference type="ARBA" id="ARBA00010219"/>
    </source>
</evidence>
<dbReference type="EMBL" id="PFNG01000063">
    <property type="protein sequence ID" value="PIZ41275.1"/>
    <property type="molecule type" value="Genomic_DNA"/>
</dbReference>
<dbReference type="GO" id="GO:0005829">
    <property type="term" value="C:cytosol"/>
    <property type="evidence" value="ECO:0007669"/>
    <property type="project" value="TreeGrafter"/>
</dbReference>